<reference evidence="8" key="1">
    <citation type="submission" date="2016-10" db="EMBL/GenBank/DDBJ databases">
        <authorList>
            <person name="de Groot N.N."/>
        </authorList>
    </citation>
    <scope>NUCLEOTIDE SEQUENCE [LARGE SCALE GENOMIC DNA]</scope>
    <source>
        <strain evidence="8">10nlg</strain>
    </source>
</reference>
<feature type="transmembrane region" description="Helical" evidence="5">
    <location>
        <begin position="6"/>
        <end position="24"/>
    </location>
</feature>
<dbReference type="InterPro" id="IPR045062">
    <property type="entry name" value="Cyt_c_biogenesis_CcsA/CcmC"/>
</dbReference>
<feature type="transmembrane region" description="Helical" evidence="5">
    <location>
        <begin position="93"/>
        <end position="112"/>
    </location>
</feature>
<evidence type="ECO:0000259" key="6">
    <source>
        <dbReference type="Pfam" id="PF01578"/>
    </source>
</evidence>
<organism evidence="7 8">
    <name type="scientific">Salisediminibacterium halotolerans</name>
    <dbReference type="NCBI Taxonomy" id="517425"/>
    <lineage>
        <taxon>Bacteria</taxon>
        <taxon>Bacillati</taxon>
        <taxon>Bacillota</taxon>
        <taxon>Bacilli</taxon>
        <taxon>Bacillales</taxon>
        <taxon>Bacillaceae</taxon>
        <taxon>Salisediminibacterium</taxon>
    </lineage>
</organism>
<comment type="caution">
    <text evidence="7">The sequence shown here is derived from an EMBL/GenBank/DDBJ whole genome shotgun (WGS) entry which is preliminary data.</text>
</comment>
<feature type="transmembrane region" description="Helical" evidence="5">
    <location>
        <begin position="124"/>
        <end position="156"/>
    </location>
</feature>
<evidence type="ECO:0000256" key="3">
    <source>
        <dbReference type="ARBA" id="ARBA00022989"/>
    </source>
</evidence>
<evidence type="ECO:0000256" key="1">
    <source>
        <dbReference type="ARBA" id="ARBA00004141"/>
    </source>
</evidence>
<dbReference type="Pfam" id="PF01578">
    <property type="entry name" value="Cytochrom_C_asm"/>
    <property type="match status" value="1"/>
</dbReference>
<keyword evidence="3 5" id="KW-1133">Transmembrane helix</keyword>
<evidence type="ECO:0000256" key="2">
    <source>
        <dbReference type="ARBA" id="ARBA00022692"/>
    </source>
</evidence>
<accession>A0A1H9U3W3</accession>
<feature type="transmembrane region" description="Helical" evidence="5">
    <location>
        <begin position="36"/>
        <end position="58"/>
    </location>
</feature>
<comment type="subcellular location">
    <subcellularLocation>
        <location evidence="1">Membrane</location>
        <topology evidence="1">Multi-pass membrane protein</topology>
    </subcellularLocation>
</comment>
<dbReference type="PANTHER" id="PTHR30071:SF15">
    <property type="entry name" value="PROTEIN HEMX"/>
    <property type="match status" value="1"/>
</dbReference>
<feature type="transmembrane region" description="Helical" evidence="5">
    <location>
        <begin position="243"/>
        <end position="263"/>
    </location>
</feature>
<keyword evidence="4 5" id="KW-0472">Membrane</keyword>
<dbReference type="STRING" id="1464123.SAMN05444126_11264"/>
<evidence type="ECO:0000256" key="5">
    <source>
        <dbReference type="SAM" id="Phobius"/>
    </source>
</evidence>
<evidence type="ECO:0000313" key="7">
    <source>
        <dbReference type="EMBL" id="SES03854.1"/>
    </source>
</evidence>
<dbReference type="Proteomes" id="UP000199318">
    <property type="component" value="Unassembled WGS sequence"/>
</dbReference>
<dbReference type="RefSeq" id="WP_093072938.1">
    <property type="nucleotide sequence ID" value="NZ_FOGV01000012.1"/>
</dbReference>
<sequence length="273" mass="31877">METINLLYVMIILFYCLSVLGYFIDFMQNSQKVNRAAFWLLSIVWVLQLVFLIIRYIQFDRLPIMTLFEGMFFYAWIIVTISLVVNRLYRTDFLVFVINIIGFSVMAISMLTPAGDVSERLAELFIFELLVIHVVVLMLSYGVFTLGFAFSILYVLQHQMLKQKKWNNRMVRTGNLLTLLKGSYVCSLIGFPLMLTGLILGLVYAWVSMEAVPFTDMKVISSFFVLLVYGVYLFYYKVKDMRGYQMALFHIGAFLILLINYLLSSTFSQFHFW</sequence>
<dbReference type="PANTHER" id="PTHR30071">
    <property type="entry name" value="HEME EXPORTER PROTEIN C"/>
    <property type="match status" value="1"/>
</dbReference>
<feature type="domain" description="Cytochrome c assembly protein" evidence="6">
    <location>
        <begin position="66"/>
        <end position="268"/>
    </location>
</feature>
<name>A0A1H9U3W3_9BACI</name>
<keyword evidence="8" id="KW-1185">Reference proteome</keyword>
<dbReference type="EMBL" id="FOGV01000012">
    <property type="protein sequence ID" value="SES03854.1"/>
    <property type="molecule type" value="Genomic_DNA"/>
</dbReference>
<dbReference type="OrthoDB" id="2417400at2"/>
<dbReference type="AlphaFoldDB" id="A0A1H9U3W3"/>
<evidence type="ECO:0000256" key="4">
    <source>
        <dbReference type="ARBA" id="ARBA00023136"/>
    </source>
</evidence>
<feature type="transmembrane region" description="Helical" evidence="5">
    <location>
        <begin position="64"/>
        <end position="86"/>
    </location>
</feature>
<proteinExistence type="predicted"/>
<dbReference type="GO" id="GO:0020037">
    <property type="term" value="F:heme binding"/>
    <property type="evidence" value="ECO:0007669"/>
    <property type="project" value="InterPro"/>
</dbReference>
<dbReference type="GO" id="GO:0005886">
    <property type="term" value="C:plasma membrane"/>
    <property type="evidence" value="ECO:0007669"/>
    <property type="project" value="TreeGrafter"/>
</dbReference>
<feature type="transmembrane region" description="Helical" evidence="5">
    <location>
        <begin position="219"/>
        <end position="236"/>
    </location>
</feature>
<dbReference type="InterPro" id="IPR002541">
    <property type="entry name" value="Cyt_c_assembly"/>
</dbReference>
<gene>
    <name evidence="7" type="ORF">SAMN05444126_11264</name>
</gene>
<dbReference type="GO" id="GO:0017004">
    <property type="term" value="P:cytochrome complex assembly"/>
    <property type="evidence" value="ECO:0007669"/>
    <property type="project" value="InterPro"/>
</dbReference>
<feature type="transmembrane region" description="Helical" evidence="5">
    <location>
        <begin position="176"/>
        <end position="207"/>
    </location>
</feature>
<protein>
    <submittedName>
        <fullName evidence="7">HemX protein</fullName>
    </submittedName>
</protein>
<evidence type="ECO:0000313" key="8">
    <source>
        <dbReference type="Proteomes" id="UP000199318"/>
    </source>
</evidence>
<keyword evidence="2 5" id="KW-0812">Transmembrane</keyword>